<accession>A0AA38LUX4</accession>
<gene>
    <name evidence="2" type="ORF">MKK02DRAFT_45127</name>
</gene>
<dbReference type="GeneID" id="77732454"/>
<sequence length="388" mass="42899">MTSITSVPVEVCGLIVAHIPSSDRRTLYACMRLCRSFYAAASPLLYHTITLSSYSHVTPLLDTKPTAIGRGALSKYRKPVAKSAVKSKPQLLQKVRVLEMDGRIGGPFGGAKAVVLPNVRTLRIDMSLTTLLAEQREAGLQTWLDPMLTAGNYFDNVTGVKPQTIVVKHLAFHEQIEFPNDLPLSTLSNVTRIIYILDYTTWDADYFGRVNGRSNSNPSFGLHNWLDNLSGAPDKLINVDIVFWTAGPGLHFSTPGNKYTYMRRAPGQTWLDSYATHIAETFPSSDKINFNFVNTGSFDRHSISAEEWNYSEVEEAFRKKVLGALGAEAEGNLQPAEVVSFIGIPEWMGELKAGGVIRDDVLTEEEAQPWLQTNQAAEGDEEGKLENS</sequence>
<evidence type="ECO:0008006" key="4">
    <source>
        <dbReference type="Google" id="ProtNLM"/>
    </source>
</evidence>
<comment type="caution">
    <text evidence="2">The sequence shown here is derived from an EMBL/GenBank/DDBJ whole genome shotgun (WGS) entry which is preliminary data.</text>
</comment>
<organism evidence="2 3">
    <name type="scientific">Dioszegia hungarica</name>
    <dbReference type="NCBI Taxonomy" id="4972"/>
    <lineage>
        <taxon>Eukaryota</taxon>
        <taxon>Fungi</taxon>
        <taxon>Dikarya</taxon>
        <taxon>Basidiomycota</taxon>
        <taxon>Agaricomycotina</taxon>
        <taxon>Tremellomycetes</taxon>
        <taxon>Tremellales</taxon>
        <taxon>Bulleribasidiaceae</taxon>
        <taxon>Dioszegia</taxon>
    </lineage>
</organism>
<feature type="region of interest" description="Disordered" evidence="1">
    <location>
        <begin position="367"/>
        <end position="388"/>
    </location>
</feature>
<dbReference type="Proteomes" id="UP001164286">
    <property type="component" value="Unassembled WGS sequence"/>
</dbReference>
<dbReference type="EMBL" id="JAKWFO010000005">
    <property type="protein sequence ID" value="KAI9636420.1"/>
    <property type="molecule type" value="Genomic_DNA"/>
</dbReference>
<evidence type="ECO:0000313" key="2">
    <source>
        <dbReference type="EMBL" id="KAI9636420.1"/>
    </source>
</evidence>
<keyword evidence="3" id="KW-1185">Reference proteome</keyword>
<protein>
    <recommendedName>
        <fullName evidence="4">F-box domain-containing protein</fullName>
    </recommendedName>
</protein>
<dbReference type="RefSeq" id="XP_052946197.1">
    <property type="nucleotide sequence ID" value="XM_053093249.1"/>
</dbReference>
<dbReference type="AlphaFoldDB" id="A0AA38LUX4"/>
<evidence type="ECO:0000313" key="3">
    <source>
        <dbReference type="Proteomes" id="UP001164286"/>
    </source>
</evidence>
<evidence type="ECO:0000256" key="1">
    <source>
        <dbReference type="SAM" id="MobiDB-lite"/>
    </source>
</evidence>
<proteinExistence type="predicted"/>
<reference evidence="2" key="1">
    <citation type="journal article" date="2022" name="G3 (Bethesda)">
        <title>High quality genome of the basidiomycete yeast Dioszegia hungarica PDD-24b-2 isolated from cloud water.</title>
        <authorList>
            <person name="Jarrige D."/>
            <person name="Haridas S."/>
            <person name="Bleykasten-Grosshans C."/>
            <person name="Joly M."/>
            <person name="Nadalig T."/>
            <person name="Sancelme M."/>
            <person name="Vuilleumier S."/>
            <person name="Grigoriev I.V."/>
            <person name="Amato P."/>
            <person name="Bringel F."/>
        </authorList>
    </citation>
    <scope>NUCLEOTIDE SEQUENCE</scope>
    <source>
        <strain evidence="2">PDD-24b-2</strain>
    </source>
</reference>
<name>A0AA38LUX4_9TREE</name>